<protein>
    <submittedName>
        <fullName evidence="1">Uncharacterized protein</fullName>
    </submittedName>
</protein>
<comment type="caution">
    <text evidence="1">The sequence shown here is derived from an EMBL/GenBank/DDBJ whole genome shotgun (WGS) entry which is preliminary data.</text>
</comment>
<accession>A0ACC3DQ92</accession>
<proteinExistence type="predicted"/>
<keyword evidence="2" id="KW-1185">Reference proteome</keyword>
<name>A0ACC3DQ92_9PEZI</name>
<dbReference type="EMBL" id="JAWDJW010001605">
    <property type="protein sequence ID" value="KAK3078799.1"/>
    <property type="molecule type" value="Genomic_DNA"/>
</dbReference>
<gene>
    <name evidence="1" type="ORF">LTS18_006593</name>
</gene>
<dbReference type="Proteomes" id="UP001186974">
    <property type="component" value="Unassembled WGS sequence"/>
</dbReference>
<sequence>MPPSKGPRELFAGPDDGPAPPFPLKLSGKVIKGFGRGSKELGIPTANIPLAGLSVGGNEDLESGIYFGWASLSYPSSTEAKDTKRSSGGEEAPKDPTASAAAQADSSTPNEASLLDKAKSAIGLDASNSTSTVSADTADSRTDGATSHQSPAEAQVYPMVMSVGWNPYYRNTVRS</sequence>
<organism evidence="1 2">
    <name type="scientific">Coniosporium uncinatum</name>
    <dbReference type="NCBI Taxonomy" id="93489"/>
    <lineage>
        <taxon>Eukaryota</taxon>
        <taxon>Fungi</taxon>
        <taxon>Dikarya</taxon>
        <taxon>Ascomycota</taxon>
        <taxon>Pezizomycotina</taxon>
        <taxon>Dothideomycetes</taxon>
        <taxon>Dothideomycetes incertae sedis</taxon>
        <taxon>Coniosporium</taxon>
    </lineage>
</organism>
<reference evidence="1" key="1">
    <citation type="submission" date="2024-09" db="EMBL/GenBank/DDBJ databases">
        <title>Black Yeasts Isolated from many extreme environments.</title>
        <authorList>
            <person name="Coleine C."/>
            <person name="Stajich J.E."/>
            <person name="Selbmann L."/>
        </authorList>
    </citation>
    <scope>NUCLEOTIDE SEQUENCE</scope>
    <source>
        <strain evidence="1">CCFEE 5737</strain>
    </source>
</reference>
<evidence type="ECO:0000313" key="1">
    <source>
        <dbReference type="EMBL" id="KAK3078799.1"/>
    </source>
</evidence>
<feature type="non-terminal residue" evidence="1">
    <location>
        <position position="175"/>
    </location>
</feature>
<evidence type="ECO:0000313" key="2">
    <source>
        <dbReference type="Proteomes" id="UP001186974"/>
    </source>
</evidence>